<protein>
    <recommendedName>
        <fullName evidence="5">CCHC-type domain-containing protein</fullName>
    </recommendedName>
</protein>
<gene>
    <name evidence="6" type="ORF">IFM89_020562</name>
</gene>
<keyword evidence="3" id="KW-0804">Transcription</keyword>
<dbReference type="PRINTS" id="PR00615">
    <property type="entry name" value="CCAATSUBUNTA"/>
</dbReference>
<dbReference type="CDD" id="cd22907">
    <property type="entry name" value="HFD_NFYB"/>
    <property type="match status" value="1"/>
</dbReference>
<dbReference type="SUPFAM" id="SSF47113">
    <property type="entry name" value="Histone-fold"/>
    <property type="match status" value="1"/>
</dbReference>
<keyword evidence="4" id="KW-0862">Zinc</keyword>
<dbReference type="PANTHER" id="PTHR11064">
    <property type="entry name" value="CCAAT-BINDING TRANSCRIPTION FACTOR-RELATED"/>
    <property type="match status" value="1"/>
</dbReference>
<evidence type="ECO:0000256" key="1">
    <source>
        <dbReference type="ARBA" id="ARBA00009053"/>
    </source>
</evidence>
<keyword evidence="7" id="KW-1185">Reference proteome</keyword>
<name>A0A835ICP0_9MAGN</name>
<dbReference type="InterPro" id="IPR003958">
    <property type="entry name" value="CBFA_NFYB_domain"/>
</dbReference>
<dbReference type="EMBL" id="JADFTS010000003">
    <property type="protein sequence ID" value="KAF9614729.1"/>
    <property type="molecule type" value="Genomic_DNA"/>
</dbReference>
<keyword evidence="4" id="KW-0479">Metal-binding</keyword>
<evidence type="ECO:0000256" key="3">
    <source>
        <dbReference type="ARBA" id="ARBA00023163"/>
    </source>
</evidence>
<dbReference type="Gene3D" id="1.10.20.10">
    <property type="entry name" value="Histone, subunit A"/>
    <property type="match status" value="1"/>
</dbReference>
<dbReference type="Pfam" id="PF00808">
    <property type="entry name" value="CBFD_NFYB_HMF"/>
    <property type="match status" value="1"/>
</dbReference>
<dbReference type="AlphaFoldDB" id="A0A835ICP0"/>
<sequence>MVDNIDGRPSAGGHTLKVAGASTSTAFGDDDGGGFKEQDRLLPIANVGRIMKQILPPNAKISKEAKETMQECVSEFIGFVTGEASDKCHKEKRKTVNGDDICWAMSTLGFDEYVEPLKRCEIFRSVFNKKQKLERGTDRHWRLLIARSLCSLASVTIIPAALSHIKSAVCWHRTSCRQVELQGSRPSTVLQNLNKVEELEYIMSRAHADIENDTEQERRLQLVPISARQNFSSKSLKGCSYCDHCGNHGRTKATCYKIYRVPCCDQCGKEGHTKETCYKIHGFPPKKIESTSLVASTPSTSESAGFKMTSPPFSQEQYNKLLALLSSVVNCIWKERNFRRFRNIAQDWQEVTSRLINDMGVYLQCQLREVKYSGELKNLLERLGVVEYNVKVPKQCIWGKPQRGINELNTDGSLKDEKGSIGGIIRDSKGILLLAYTEAGGLNSVLFQELKAILGKERAPWKCEDITMSIRELLHLFDNVSFIHVYREANRAADYLVSLAMEDVIEYFVPPLNVDLMNIVEEDKEGLDHNGIMIFTYIGGMVETKDRFYTKSSTQSKSDSMPTVSTTWLQQDFGVFKFTTPLENCVSRVFSTGGTPVQRIYEGAQAYYKLEAYFVVIPGVGDTLFVLLGKYTEEIGYCYKDACNLSPPKQSPSQARDDKSHLYGNLMSLCSMQAATRAISMKT</sequence>
<organism evidence="6 7">
    <name type="scientific">Coptis chinensis</name>
    <dbReference type="NCBI Taxonomy" id="261450"/>
    <lineage>
        <taxon>Eukaryota</taxon>
        <taxon>Viridiplantae</taxon>
        <taxon>Streptophyta</taxon>
        <taxon>Embryophyta</taxon>
        <taxon>Tracheophyta</taxon>
        <taxon>Spermatophyta</taxon>
        <taxon>Magnoliopsida</taxon>
        <taxon>Ranunculales</taxon>
        <taxon>Ranunculaceae</taxon>
        <taxon>Coptidoideae</taxon>
        <taxon>Coptis</taxon>
    </lineage>
</organism>
<evidence type="ECO:0000256" key="4">
    <source>
        <dbReference type="PROSITE-ProRule" id="PRU00047"/>
    </source>
</evidence>
<evidence type="ECO:0000313" key="6">
    <source>
        <dbReference type="EMBL" id="KAF9614729.1"/>
    </source>
</evidence>
<dbReference type="InterPro" id="IPR044730">
    <property type="entry name" value="RNase_H-like_dom_plant"/>
</dbReference>
<evidence type="ECO:0000259" key="5">
    <source>
        <dbReference type="PROSITE" id="PS50158"/>
    </source>
</evidence>
<dbReference type="Proteomes" id="UP000631114">
    <property type="component" value="Unassembled WGS sequence"/>
</dbReference>
<dbReference type="PROSITE" id="PS50158">
    <property type="entry name" value="ZF_CCHC"/>
    <property type="match status" value="1"/>
</dbReference>
<dbReference type="GO" id="GO:0001228">
    <property type="term" value="F:DNA-binding transcription activator activity, RNA polymerase II-specific"/>
    <property type="evidence" value="ECO:0007669"/>
    <property type="project" value="InterPro"/>
</dbReference>
<keyword evidence="2" id="KW-0805">Transcription regulation</keyword>
<dbReference type="SUPFAM" id="SSF53098">
    <property type="entry name" value="Ribonuclease H-like"/>
    <property type="match status" value="1"/>
</dbReference>
<dbReference type="PANTHER" id="PTHR11064:SF106">
    <property type="entry name" value="NUCLEAR TRANSCRIPTION FACTOR Y SUBUNIT B-5"/>
    <property type="match status" value="1"/>
</dbReference>
<dbReference type="OrthoDB" id="1906820at2759"/>
<dbReference type="InterPro" id="IPR027113">
    <property type="entry name" value="Transc_fact_NFYB/HAP3"/>
</dbReference>
<accession>A0A835ICP0</accession>
<reference evidence="6 7" key="1">
    <citation type="submission" date="2020-10" db="EMBL/GenBank/DDBJ databases">
        <title>The Coptis chinensis genome and diversification of protoberbering-type alkaloids.</title>
        <authorList>
            <person name="Wang B."/>
            <person name="Shu S."/>
            <person name="Song C."/>
            <person name="Liu Y."/>
        </authorList>
    </citation>
    <scope>NUCLEOTIDE SEQUENCE [LARGE SCALE GENOMIC DNA]</scope>
    <source>
        <strain evidence="6">HL-2020</strain>
        <tissue evidence="6">Leaf</tissue>
    </source>
</reference>
<dbReference type="GO" id="GO:0004523">
    <property type="term" value="F:RNA-DNA hybrid ribonuclease activity"/>
    <property type="evidence" value="ECO:0007669"/>
    <property type="project" value="InterPro"/>
</dbReference>
<comment type="similarity">
    <text evidence="1">Belongs to the NFYB/HAP3 subunit family.</text>
</comment>
<dbReference type="GO" id="GO:0000978">
    <property type="term" value="F:RNA polymerase II cis-regulatory region sequence-specific DNA binding"/>
    <property type="evidence" value="ECO:0007669"/>
    <property type="project" value="TreeGrafter"/>
</dbReference>
<dbReference type="InterPro" id="IPR002156">
    <property type="entry name" value="RNaseH_domain"/>
</dbReference>
<dbReference type="GO" id="GO:0016602">
    <property type="term" value="C:CCAAT-binding factor complex"/>
    <property type="evidence" value="ECO:0007669"/>
    <property type="project" value="InterPro"/>
</dbReference>
<dbReference type="InterPro" id="IPR012337">
    <property type="entry name" value="RNaseH-like_sf"/>
</dbReference>
<dbReference type="Pfam" id="PF13456">
    <property type="entry name" value="RVT_3"/>
    <property type="match status" value="1"/>
</dbReference>
<feature type="domain" description="CCHC-type" evidence="5">
    <location>
        <begin position="264"/>
        <end position="277"/>
    </location>
</feature>
<proteinExistence type="inferred from homology"/>
<dbReference type="GO" id="GO:0008270">
    <property type="term" value="F:zinc ion binding"/>
    <property type="evidence" value="ECO:0007669"/>
    <property type="project" value="UniProtKB-KW"/>
</dbReference>
<dbReference type="GO" id="GO:0046982">
    <property type="term" value="F:protein heterodimerization activity"/>
    <property type="evidence" value="ECO:0007669"/>
    <property type="project" value="InterPro"/>
</dbReference>
<comment type="caution">
    <text evidence="6">The sequence shown here is derived from an EMBL/GenBank/DDBJ whole genome shotgun (WGS) entry which is preliminary data.</text>
</comment>
<keyword evidence="4" id="KW-0863">Zinc-finger</keyword>
<dbReference type="CDD" id="cd06222">
    <property type="entry name" value="RNase_H_like"/>
    <property type="match status" value="1"/>
</dbReference>
<evidence type="ECO:0000256" key="2">
    <source>
        <dbReference type="ARBA" id="ARBA00023015"/>
    </source>
</evidence>
<dbReference type="InterPro" id="IPR009072">
    <property type="entry name" value="Histone-fold"/>
</dbReference>
<evidence type="ECO:0000313" key="7">
    <source>
        <dbReference type="Proteomes" id="UP000631114"/>
    </source>
</evidence>
<dbReference type="InterPro" id="IPR001878">
    <property type="entry name" value="Znf_CCHC"/>
</dbReference>